<keyword evidence="5" id="KW-0732">Signal</keyword>
<reference evidence="6" key="1">
    <citation type="journal article" date="2020" name="Stud. Mycol.">
        <title>101 Dothideomycetes genomes: a test case for predicting lifestyles and emergence of pathogens.</title>
        <authorList>
            <person name="Haridas S."/>
            <person name="Albert R."/>
            <person name="Binder M."/>
            <person name="Bloem J."/>
            <person name="Labutti K."/>
            <person name="Salamov A."/>
            <person name="Andreopoulos B."/>
            <person name="Baker S."/>
            <person name="Barry K."/>
            <person name="Bills G."/>
            <person name="Bluhm B."/>
            <person name="Cannon C."/>
            <person name="Castanera R."/>
            <person name="Culley D."/>
            <person name="Daum C."/>
            <person name="Ezra D."/>
            <person name="Gonzalez J."/>
            <person name="Henrissat B."/>
            <person name="Kuo A."/>
            <person name="Liang C."/>
            <person name="Lipzen A."/>
            <person name="Lutzoni F."/>
            <person name="Magnuson J."/>
            <person name="Mondo S."/>
            <person name="Nolan M."/>
            <person name="Ohm R."/>
            <person name="Pangilinan J."/>
            <person name="Park H.-J."/>
            <person name="Ramirez L."/>
            <person name="Alfaro M."/>
            <person name="Sun H."/>
            <person name="Tritt A."/>
            <person name="Yoshinaga Y."/>
            <person name="Zwiers L.-H."/>
            <person name="Turgeon B."/>
            <person name="Goodwin S."/>
            <person name="Spatafora J."/>
            <person name="Crous P."/>
            <person name="Grigoriev I."/>
        </authorList>
    </citation>
    <scope>NUCLEOTIDE SEQUENCE</scope>
    <source>
        <strain evidence="6">CBS 110217</strain>
    </source>
</reference>
<evidence type="ECO:0000313" key="6">
    <source>
        <dbReference type="EMBL" id="KAF2032840.1"/>
    </source>
</evidence>
<dbReference type="EMBL" id="ML978170">
    <property type="protein sequence ID" value="KAF2032840.1"/>
    <property type="molecule type" value="Genomic_DNA"/>
</dbReference>
<keyword evidence="1" id="KW-0880">Kelch repeat</keyword>
<dbReference type="OrthoDB" id="10251809at2759"/>
<keyword evidence="4" id="KW-1133">Transmembrane helix</keyword>
<feature type="transmembrane region" description="Helical" evidence="4">
    <location>
        <begin position="500"/>
        <end position="521"/>
    </location>
</feature>
<dbReference type="AlphaFoldDB" id="A0A9P4HFX0"/>
<dbReference type="InterPro" id="IPR015915">
    <property type="entry name" value="Kelch-typ_b-propeller"/>
</dbReference>
<keyword evidence="4" id="KW-0472">Membrane</keyword>
<evidence type="ECO:0000256" key="1">
    <source>
        <dbReference type="ARBA" id="ARBA00022441"/>
    </source>
</evidence>
<feature type="signal peptide" evidence="5">
    <location>
        <begin position="1"/>
        <end position="22"/>
    </location>
</feature>
<dbReference type="Pfam" id="PF24681">
    <property type="entry name" value="Kelch_KLHDC2_KLHL20_DRC7"/>
    <property type="match status" value="1"/>
</dbReference>
<gene>
    <name evidence="6" type="ORF">EK21DRAFT_98668</name>
</gene>
<dbReference type="InterPro" id="IPR011043">
    <property type="entry name" value="Gal_Oxase/kelch_b-propeller"/>
</dbReference>
<dbReference type="Proteomes" id="UP000799777">
    <property type="component" value="Unassembled WGS sequence"/>
</dbReference>
<organism evidence="6 7">
    <name type="scientific">Setomelanomma holmii</name>
    <dbReference type="NCBI Taxonomy" id="210430"/>
    <lineage>
        <taxon>Eukaryota</taxon>
        <taxon>Fungi</taxon>
        <taxon>Dikarya</taxon>
        <taxon>Ascomycota</taxon>
        <taxon>Pezizomycotina</taxon>
        <taxon>Dothideomycetes</taxon>
        <taxon>Pleosporomycetidae</taxon>
        <taxon>Pleosporales</taxon>
        <taxon>Pleosporineae</taxon>
        <taxon>Phaeosphaeriaceae</taxon>
        <taxon>Setomelanomma</taxon>
    </lineage>
</organism>
<name>A0A9P4HFX0_9PLEO</name>
<evidence type="ECO:0000313" key="7">
    <source>
        <dbReference type="Proteomes" id="UP000799777"/>
    </source>
</evidence>
<sequence length="638" mass="70858">MRTFCWLSYALVWSFHTARVAAQVPSEWKPFDVITYFCARWYHQAVVKNDVLYLYGGIETFNVPNLTVKSENNTLGYNPFLLENDLTQSWDWKTNISWTALAIKSNPATGDYVRHAMTNGAMYHGTYNTSEIWTYSGTTFRGNQSFLDSDKVYANAYPLFSFNNDTQVWNQYDLQQTTTPSYGLSTEAPDQGLAFYLSGQVDNGTEPYTRTVGDSATLLNGMMVIDLVHQTARNISITMQDPQPRIGGHLQYLPAVGSSGVLIALGGRAYDGIRRPTSQDKGRLITFDSVDIFDIGSYRSEPDRNGTWYQQKTSGEIPPPRIDACTVVGSAPDNSSHNIYMFGGWNPTKENTWYDEVYVLSLPSFIWVKMYYAESPRYGHTCHAVGRQMITTGGHNIRRNVTDYCDWELHGIAVLDIPTMTWGSVFNATLGQYEVSTSVVDKIGGTPQGGSTKLVPEAGWSSSKLGALMNTTRIYTNLNGTIEVRHPRSSSKMSSKRRTAIIVGVAVPIIVIVLLAMWLTLRWRKRRAPKSPVELPADQSKHLGATELGVKEKHELAPDEKHVYEMSGEGPHEAADTLVRAEADRANTVQLYAAELPATNVSADGRWGVPFINTQAASRRGSEMVGGRVSGGIPSKPK</sequence>
<feature type="region of interest" description="Disordered" evidence="3">
    <location>
        <begin position="618"/>
        <end position="638"/>
    </location>
</feature>
<evidence type="ECO:0000256" key="4">
    <source>
        <dbReference type="SAM" id="Phobius"/>
    </source>
</evidence>
<comment type="caution">
    <text evidence="6">The sequence shown here is derived from an EMBL/GenBank/DDBJ whole genome shotgun (WGS) entry which is preliminary data.</text>
</comment>
<protein>
    <recommendedName>
        <fullName evidence="8">Kelch repeat protein</fullName>
    </recommendedName>
</protein>
<evidence type="ECO:0008006" key="8">
    <source>
        <dbReference type="Google" id="ProtNLM"/>
    </source>
</evidence>
<evidence type="ECO:0000256" key="2">
    <source>
        <dbReference type="ARBA" id="ARBA00022737"/>
    </source>
</evidence>
<keyword evidence="2" id="KW-0677">Repeat</keyword>
<evidence type="ECO:0000256" key="5">
    <source>
        <dbReference type="SAM" id="SignalP"/>
    </source>
</evidence>
<keyword evidence="7" id="KW-1185">Reference proteome</keyword>
<proteinExistence type="predicted"/>
<accession>A0A9P4HFX0</accession>
<dbReference type="Gene3D" id="2.120.10.80">
    <property type="entry name" value="Kelch-type beta propeller"/>
    <property type="match status" value="1"/>
</dbReference>
<dbReference type="SUPFAM" id="SSF50965">
    <property type="entry name" value="Galactose oxidase, central domain"/>
    <property type="match status" value="1"/>
</dbReference>
<dbReference type="PANTHER" id="PTHR46093:SF18">
    <property type="entry name" value="FIBRONECTIN TYPE-III DOMAIN-CONTAINING PROTEIN"/>
    <property type="match status" value="1"/>
</dbReference>
<feature type="chain" id="PRO_5040141051" description="Kelch repeat protein" evidence="5">
    <location>
        <begin position="23"/>
        <end position="638"/>
    </location>
</feature>
<dbReference type="PANTHER" id="PTHR46093">
    <property type="entry name" value="ACYL-COA-BINDING DOMAIN-CONTAINING PROTEIN 5"/>
    <property type="match status" value="1"/>
</dbReference>
<keyword evidence="4" id="KW-0812">Transmembrane</keyword>
<evidence type="ECO:0000256" key="3">
    <source>
        <dbReference type="SAM" id="MobiDB-lite"/>
    </source>
</evidence>